<comment type="caution">
    <text evidence="2">The sequence shown here is derived from an EMBL/GenBank/DDBJ whole genome shotgun (WGS) entry which is preliminary data.</text>
</comment>
<evidence type="ECO:0000313" key="2">
    <source>
        <dbReference type="EMBL" id="TKA08469.1"/>
    </source>
</evidence>
<proteinExistence type="predicted"/>
<dbReference type="InterPro" id="IPR011045">
    <property type="entry name" value="N2O_reductase_N"/>
</dbReference>
<accession>A0A4V6WJ84</accession>
<dbReference type="Gene3D" id="2.130.10.10">
    <property type="entry name" value="YVTN repeat-like/Quinoprotein amine dehydrogenase"/>
    <property type="match status" value="2"/>
</dbReference>
<gene>
    <name evidence="2" type="ORF">FCI23_27520</name>
</gene>
<protein>
    <submittedName>
        <fullName evidence="2">Lactonase family protein</fullName>
    </submittedName>
</protein>
<dbReference type="SUPFAM" id="SSF50974">
    <property type="entry name" value="Nitrous oxide reductase, N-terminal domain"/>
    <property type="match status" value="1"/>
</dbReference>
<dbReference type="EMBL" id="SUMC01000030">
    <property type="protein sequence ID" value="TKA08469.1"/>
    <property type="molecule type" value="Genomic_DNA"/>
</dbReference>
<feature type="region of interest" description="Disordered" evidence="1">
    <location>
        <begin position="34"/>
        <end position="54"/>
    </location>
</feature>
<dbReference type="Proteomes" id="UP000305778">
    <property type="component" value="Unassembled WGS sequence"/>
</dbReference>
<keyword evidence="3" id="KW-1185">Reference proteome</keyword>
<name>A0A4V6WJ84_9ACTN</name>
<dbReference type="InterPro" id="IPR015943">
    <property type="entry name" value="WD40/YVTN_repeat-like_dom_sf"/>
</dbReference>
<evidence type="ECO:0000256" key="1">
    <source>
        <dbReference type="SAM" id="MobiDB-lite"/>
    </source>
</evidence>
<sequence length="413" mass="42163">MSSKHKSRTKRHFTLAGAGILAAVAAVATVTVASASQEKPGQERLSQERLSQAEPRMAQAGNAVFVQGNELGGNTVHAFKRAADGALAEAGTYSTGGLGGSQINAPTDSLASQGSLVHDRRSGLLLAVNAGSNTVTAFHAAGVKLTARQVIASGGDFPSSITVSGKLAYVLDAGGTGTIQGYRITKDGLTPLTGSSRSLGLANKAVPLFSSSPGQIAFTPDGHDLVVTTKSANIVEVFPLANDGTPATAKPVSTPSAGAVPFAITFDRRDHLLIGEAGKSTVTTYQVRRDGSLKVLQAPLTNGQQVLCWLERAGKFFYGGNTGNSTVSGYVQDKHGKLALSNEAGIAAAPSPQSQGVIDLAVTPDAKFLYVQNATSGTIDGFRVGRTGALTKVATTTGLPAFGKSGMEGIVAD</sequence>
<evidence type="ECO:0000313" key="3">
    <source>
        <dbReference type="Proteomes" id="UP000305778"/>
    </source>
</evidence>
<reference evidence="2 3" key="1">
    <citation type="submission" date="2019-04" db="EMBL/GenBank/DDBJ databases">
        <title>Streptomyces oryziradicis sp. nov., a novel actinomycete isolated from rhizosphere soil of rice (Oryza sativa L.).</title>
        <authorList>
            <person name="Li C."/>
        </authorList>
    </citation>
    <scope>NUCLEOTIDE SEQUENCE [LARGE SCALE GENOMIC DNA]</scope>
    <source>
        <strain evidence="2 3">NEAU-C40</strain>
    </source>
</reference>
<dbReference type="OrthoDB" id="9790815at2"/>
<dbReference type="RefSeq" id="WP_136726641.1">
    <property type="nucleotide sequence ID" value="NZ_SUMC01000030.1"/>
</dbReference>
<dbReference type="AlphaFoldDB" id="A0A4V6WJ84"/>
<organism evidence="2 3">
    <name type="scientific">Actinacidiphila oryziradicis</name>
    <dbReference type="NCBI Taxonomy" id="2571141"/>
    <lineage>
        <taxon>Bacteria</taxon>
        <taxon>Bacillati</taxon>
        <taxon>Actinomycetota</taxon>
        <taxon>Actinomycetes</taxon>
        <taxon>Kitasatosporales</taxon>
        <taxon>Streptomycetaceae</taxon>
        <taxon>Actinacidiphila</taxon>
    </lineage>
</organism>